<dbReference type="Pfam" id="PF05638">
    <property type="entry name" value="T6SS_HCP"/>
    <property type="match status" value="1"/>
</dbReference>
<evidence type="ECO:0000313" key="1">
    <source>
        <dbReference type="EMBL" id="MBC3445429.1"/>
    </source>
</evidence>
<dbReference type="Gene3D" id="2.30.110.20">
    <property type="entry name" value="Hcp1-like"/>
    <property type="match status" value="1"/>
</dbReference>
<reference evidence="1" key="2">
    <citation type="submission" date="2020-07" db="EMBL/GenBank/DDBJ databases">
        <authorList>
            <person name="Lood C."/>
            <person name="Girard L."/>
        </authorList>
    </citation>
    <scope>NUCLEOTIDE SEQUENCE</scope>
    <source>
        <strain evidence="1">BW13M1</strain>
    </source>
</reference>
<comment type="caution">
    <text evidence="1">The sequence shown here is derived from an EMBL/GenBank/DDBJ whole genome shotgun (WGS) entry which is preliminary data.</text>
</comment>
<dbReference type="PANTHER" id="PTHR34319:SF7">
    <property type="entry name" value="HNH ENDONUCLEASE DOMAIN-CONTAINING PROTEIN"/>
    <property type="match status" value="1"/>
</dbReference>
<proteinExistence type="predicted"/>
<gene>
    <name evidence="1" type="ORF">HU751_06565</name>
</gene>
<reference evidence="1" key="1">
    <citation type="journal article" date="2020" name="Microorganisms">
        <title>Reliable Identification of Environmental Pseudomonas Isolates Using the rpoD Gene.</title>
        <authorList>
            <consortium name="The Broad Institute Genome Sequencing Platform"/>
            <person name="Girard L."/>
            <person name="Lood C."/>
            <person name="Rokni-Zadeh H."/>
            <person name="van Noort V."/>
            <person name="Lavigne R."/>
            <person name="De Mot R."/>
        </authorList>
    </citation>
    <scope>NUCLEOTIDE SEQUENCE</scope>
    <source>
        <strain evidence="1">BW13M1</strain>
    </source>
</reference>
<accession>A0A923G5R4</accession>
<dbReference type="AlphaFoldDB" id="A0A923G5R4"/>
<sequence>MAHHGYMTIKGTRQGLISAGCCAQDSIGGRSQIDHLDEIMMLSFQHDVSNPDNTRPPVHRPVIITKHIDKATPLLAGALDYRETLECKILFFRTSAAGKHEPYFRILLHGAMVIEQRLDMPDSLLMNDQQPLEYLAIRYRDIAWQHLSANTSAYAIWGQVE</sequence>
<protein>
    <submittedName>
        <fullName evidence="1">Hcp family type VI secretion system effector</fullName>
    </submittedName>
</protein>
<dbReference type="PANTHER" id="PTHR34319">
    <property type="entry name" value="MAJOR EXPORTED PROTEIN"/>
    <property type="match status" value="1"/>
</dbReference>
<organism evidence="1">
    <name type="scientific">Pseudomonas peradeniyensis</name>
    <dbReference type="NCBI Taxonomy" id="2745488"/>
    <lineage>
        <taxon>Bacteria</taxon>
        <taxon>Pseudomonadati</taxon>
        <taxon>Pseudomonadota</taxon>
        <taxon>Gammaproteobacteria</taxon>
        <taxon>Pseudomonadales</taxon>
        <taxon>Pseudomonadaceae</taxon>
        <taxon>Pseudomonas</taxon>
    </lineage>
</organism>
<dbReference type="InterPro" id="IPR036624">
    <property type="entry name" value="Hcp1-lik_sf"/>
</dbReference>
<name>A0A923G5R4_9PSED</name>
<dbReference type="RefSeq" id="WP_186732523.1">
    <property type="nucleotide sequence ID" value="NZ_JABWRJ020000001.1"/>
</dbReference>
<dbReference type="SUPFAM" id="SSF141452">
    <property type="entry name" value="Hcp1-like"/>
    <property type="match status" value="1"/>
</dbReference>
<dbReference type="InterPro" id="IPR008514">
    <property type="entry name" value="T6SS_Hcp"/>
</dbReference>
<dbReference type="NCBIfam" id="TIGR03344">
    <property type="entry name" value="VI_effect_Hcp1"/>
    <property type="match status" value="1"/>
</dbReference>
<dbReference type="InterPro" id="IPR052947">
    <property type="entry name" value="T6SS_Hcp1_domain"/>
</dbReference>
<dbReference type="EMBL" id="JABWRJ010000006">
    <property type="protein sequence ID" value="MBC3445429.1"/>
    <property type="molecule type" value="Genomic_DNA"/>
</dbReference>